<proteinExistence type="predicted"/>
<reference evidence="1 2" key="1">
    <citation type="submission" date="2024-05" db="EMBL/GenBank/DDBJ databases">
        <title>Genome sequencing and assembly of Indian major carp, Cirrhinus mrigala (Hamilton, 1822).</title>
        <authorList>
            <person name="Mohindra V."/>
            <person name="Chowdhury L.M."/>
            <person name="Lal K."/>
            <person name="Jena J.K."/>
        </authorList>
    </citation>
    <scope>NUCLEOTIDE SEQUENCE [LARGE SCALE GENOMIC DNA]</scope>
    <source>
        <strain evidence="1">CM1030</strain>
        <tissue evidence="1">Blood</tissue>
    </source>
</reference>
<keyword evidence="2" id="KW-1185">Reference proteome</keyword>
<evidence type="ECO:0000313" key="1">
    <source>
        <dbReference type="EMBL" id="KAL0182846.1"/>
    </source>
</evidence>
<comment type="caution">
    <text evidence="1">The sequence shown here is derived from an EMBL/GenBank/DDBJ whole genome shotgun (WGS) entry which is preliminary data.</text>
</comment>
<accession>A0ABD0Q9L3</accession>
<dbReference type="EMBL" id="JAMKFB020000010">
    <property type="protein sequence ID" value="KAL0182846.1"/>
    <property type="molecule type" value="Genomic_DNA"/>
</dbReference>
<gene>
    <name evidence="1" type="ORF">M9458_022221</name>
</gene>
<feature type="non-terminal residue" evidence="1">
    <location>
        <position position="1"/>
    </location>
</feature>
<protein>
    <submittedName>
        <fullName evidence="1">Uncharacterized protein</fullName>
    </submittedName>
</protein>
<dbReference type="AlphaFoldDB" id="A0ABD0Q9L3"/>
<sequence length="67" mass="7485">STFKFKSESDIHLAEHHKQVLYDGKLASSIAFTYNAKATDAQLENPSIFVHSPHALMLQVVFSLSHT</sequence>
<organism evidence="1 2">
    <name type="scientific">Cirrhinus mrigala</name>
    <name type="common">Mrigala</name>
    <dbReference type="NCBI Taxonomy" id="683832"/>
    <lineage>
        <taxon>Eukaryota</taxon>
        <taxon>Metazoa</taxon>
        <taxon>Chordata</taxon>
        <taxon>Craniata</taxon>
        <taxon>Vertebrata</taxon>
        <taxon>Euteleostomi</taxon>
        <taxon>Actinopterygii</taxon>
        <taxon>Neopterygii</taxon>
        <taxon>Teleostei</taxon>
        <taxon>Ostariophysi</taxon>
        <taxon>Cypriniformes</taxon>
        <taxon>Cyprinidae</taxon>
        <taxon>Labeoninae</taxon>
        <taxon>Labeonini</taxon>
        <taxon>Cirrhinus</taxon>
    </lineage>
</organism>
<dbReference type="Proteomes" id="UP001529510">
    <property type="component" value="Unassembled WGS sequence"/>
</dbReference>
<evidence type="ECO:0000313" key="2">
    <source>
        <dbReference type="Proteomes" id="UP001529510"/>
    </source>
</evidence>
<name>A0ABD0Q9L3_CIRMR</name>